<dbReference type="Pfam" id="PF00155">
    <property type="entry name" value="Aminotran_1_2"/>
    <property type="match status" value="1"/>
</dbReference>
<name>A0A7Y4LAY0_9BURK</name>
<evidence type="ECO:0000256" key="11">
    <source>
        <dbReference type="ARBA" id="ARBA00047715"/>
    </source>
</evidence>
<dbReference type="GO" id="GO:0009102">
    <property type="term" value="P:biotin biosynthetic process"/>
    <property type="evidence" value="ECO:0007669"/>
    <property type="project" value="UniProtKB-KW"/>
</dbReference>
<evidence type="ECO:0000256" key="4">
    <source>
        <dbReference type="ARBA" id="ARBA00011738"/>
    </source>
</evidence>
<evidence type="ECO:0000256" key="7">
    <source>
        <dbReference type="ARBA" id="ARBA00022756"/>
    </source>
</evidence>
<comment type="subunit">
    <text evidence="4">Homodimer.</text>
</comment>
<comment type="similarity">
    <text evidence="3">Belongs to the class-II pyridoxal-phosphate-dependent aminotransferase family. BioF subfamily.</text>
</comment>
<dbReference type="InterPro" id="IPR001917">
    <property type="entry name" value="Aminotrans_II_pyridoxalP_BS"/>
</dbReference>
<dbReference type="EMBL" id="JABGBO010000002">
    <property type="protein sequence ID" value="NOL49072.1"/>
    <property type="molecule type" value="Genomic_DNA"/>
</dbReference>
<dbReference type="InterPro" id="IPR015421">
    <property type="entry name" value="PyrdxlP-dep_Trfase_major"/>
</dbReference>
<evidence type="ECO:0000256" key="6">
    <source>
        <dbReference type="ARBA" id="ARBA00022679"/>
    </source>
</evidence>
<dbReference type="Proteomes" id="UP000541421">
    <property type="component" value="Unassembled WGS sequence"/>
</dbReference>
<comment type="pathway">
    <text evidence="2">Cofactor biosynthesis; biotin biosynthesis.</text>
</comment>
<dbReference type="PROSITE" id="PS00599">
    <property type="entry name" value="AA_TRANSFER_CLASS_2"/>
    <property type="match status" value="1"/>
</dbReference>
<dbReference type="RefSeq" id="WP_171588031.1">
    <property type="nucleotide sequence ID" value="NZ_JABGBO010000002.1"/>
</dbReference>
<keyword evidence="7" id="KW-0093">Biotin biosynthesis</keyword>
<dbReference type="InterPro" id="IPR004839">
    <property type="entry name" value="Aminotransferase_I/II_large"/>
</dbReference>
<dbReference type="Gene3D" id="3.90.1150.10">
    <property type="entry name" value="Aspartate Aminotransferase, domain 1"/>
    <property type="match status" value="1"/>
</dbReference>
<dbReference type="EC" id="2.3.1.47" evidence="5"/>
<dbReference type="GO" id="GO:0008710">
    <property type="term" value="F:8-amino-7-oxononanoate synthase activity"/>
    <property type="evidence" value="ECO:0007669"/>
    <property type="project" value="UniProtKB-EC"/>
</dbReference>
<evidence type="ECO:0000259" key="13">
    <source>
        <dbReference type="Pfam" id="PF00155"/>
    </source>
</evidence>
<dbReference type="InterPro" id="IPR015424">
    <property type="entry name" value="PyrdxlP-dep_Trfase"/>
</dbReference>
<evidence type="ECO:0000256" key="8">
    <source>
        <dbReference type="ARBA" id="ARBA00022898"/>
    </source>
</evidence>
<reference evidence="14 15" key="1">
    <citation type="submission" date="2020-05" db="EMBL/GenBank/DDBJ databases">
        <authorList>
            <person name="Niu N."/>
        </authorList>
    </citation>
    <scope>NUCLEOTIDE SEQUENCE [LARGE SCALE GENOMIC DNA]</scope>
    <source>
        <strain evidence="14 15">LMG10982</strain>
    </source>
</reference>
<dbReference type="GO" id="GO:0030170">
    <property type="term" value="F:pyridoxal phosphate binding"/>
    <property type="evidence" value="ECO:0007669"/>
    <property type="project" value="InterPro"/>
</dbReference>
<evidence type="ECO:0000256" key="9">
    <source>
        <dbReference type="ARBA" id="ARBA00032610"/>
    </source>
</evidence>
<dbReference type="Gene3D" id="3.40.640.10">
    <property type="entry name" value="Type I PLP-dependent aspartate aminotransferase-like (Major domain)"/>
    <property type="match status" value="1"/>
</dbReference>
<keyword evidence="8 12" id="KW-0663">Pyridoxal phosphate</keyword>
<dbReference type="PANTHER" id="PTHR13693">
    <property type="entry name" value="CLASS II AMINOTRANSFERASE/8-AMINO-7-OXONONANOATE SYNTHASE"/>
    <property type="match status" value="1"/>
</dbReference>
<dbReference type="PANTHER" id="PTHR13693:SF100">
    <property type="entry name" value="8-AMINO-7-OXONONANOATE SYNTHASE"/>
    <property type="match status" value="1"/>
</dbReference>
<evidence type="ECO:0000313" key="14">
    <source>
        <dbReference type="EMBL" id="NOL49072.1"/>
    </source>
</evidence>
<dbReference type="CDD" id="cd06454">
    <property type="entry name" value="KBL_like"/>
    <property type="match status" value="1"/>
</dbReference>
<comment type="catalytic activity">
    <reaction evidence="11">
        <text>6-carboxyhexanoyl-[ACP] + L-alanine + H(+) = (8S)-8-amino-7-oxononanoate + holo-[ACP] + CO2</text>
        <dbReference type="Rhea" id="RHEA:42288"/>
        <dbReference type="Rhea" id="RHEA-COMP:9685"/>
        <dbReference type="Rhea" id="RHEA-COMP:9955"/>
        <dbReference type="ChEBI" id="CHEBI:15378"/>
        <dbReference type="ChEBI" id="CHEBI:16526"/>
        <dbReference type="ChEBI" id="CHEBI:57972"/>
        <dbReference type="ChEBI" id="CHEBI:64479"/>
        <dbReference type="ChEBI" id="CHEBI:78846"/>
        <dbReference type="ChEBI" id="CHEBI:149468"/>
        <dbReference type="EC" id="2.3.1.47"/>
    </reaction>
</comment>
<evidence type="ECO:0000256" key="12">
    <source>
        <dbReference type="RuleBase" id="RU003693"/>
    </source>
</evidence>
<evidence type="ECO:0000256" key="10">
    <source>
        <dbReference type="ARBA" id="ARBA00033381"/>
    </source>
</evidence>
<comment type="cofactor">
    <cofactor evidence="1 12">
        <name>pyridoxal 5'-phosphate</name>
        <dbReference type="ChEBI" id="CHEBI:597326"/>
    </cofactor>
</comment>
<accession>A0A7Y4LAY0</accession>
<dbReference type="InterPro" id="IPR050087">
    <property type="entry name" value="AON_synthase_class-II"/>
</dbReference>
<evidence type="ECO:0000256" key="3">
    <source>
        <dbReference type="ARBA" id="ARBA00010008"/>
    </source>
</evidence>
<sequence>MNNTLLRKTTVDNSYVNQQLQQLREQHQYRQIPFLDHEGRYVTLHGQRLLNLSGNDYLGISYRQDWQQAFLQQCSTLLPFSSTSSRLLTGNFPIYEQLESAISTAFQRESCLLLNSGYHANIGILPALVDKNTLILADKFVHASLIDGIRLAAVDFIRYRHNDYAHLEALLAENSHYERIIIVTESVFSMDGDHADLSQLVTLKKHYPQVLLYVDEAHAIGVYGDNGLGLAEAQQCIADIDLLVGTFGKAMASIGAYVLCSQPLRQLLVNKMRPLIFSTTLPPFNIAWTYFVFQRLAQLKQQRTRLAQTSAFFRQQLSELFQVPMPSESCIVPYILGDNEKVIKLAQRLQQSGYYCLPIRPPTVPVGTARIRFSLNADVQLTELEQLLDVLKTI</sequence>
<evidence type="ECO:0000256" key="2">
    <source>
        <dbReference type="ARBA" id="ARBA00004746"/>
    </source>
</evidence>
<gene>
    <name evidence="14" type="ORF">HKX40_02800</name>
</gene>
<dbReference type="AlphaFoldDB" id="A0A7Y4LAY0"/>
<evidence type="ECO:0000256" key="1">
    <source>
        <dbReference type="ARBA" id="ARBA00001933"/>
    </source>
</evidence>
<evidence type="ECO:0000313" key="15">
    <source>
        <dbReference type="Proteomes" id="UP000541421"/>
    </source>
</evidence>
<keyword evidence="15" id="KW-1185">Reference proteome</keyword>
<feature type="domain" description="Aminotransferase class I/classII large" evidence="13">
    <location>
        <begin position="49"/>
        <end position="391"/>
    </location>
</feature>
<dbReference type="InterPro" id="IPR015422">
    <property type="entry name" value="PyrdxlP-dep_Trfase_small"/>
</dbReference>
<organism evidence="14 15">
    <name type="scientific">Pelistega europaea</name>
    <dbReference type="NCBI Taxonomy" id="106147"/>
    <lineage>
        <taxon>Bacteria</taxon>
        <taxon>Pseudomonadati</taxon>
        <taxon>Pseudomonadota</taxon>
        <taxon>Betaproteobacteria</taxon>
        <taxon>Burkholderiales</taxon>
        <taxon>Alcaligenaceae</taxon>
        <taxon>Pelistega</taxon>
    </lineage>
</organism>
<dbReference type="SUPFAM" id="SSF53383">
    <property type="entry name" value="PLP-dependent transferases"/>
    <property type="match status" value="1"/>
</dbReference>
<protein>
    <recommendedName>
        <fullName evidence="5">8-amino-7-oxononanoate synthase</fullName>
        <ecNumber evidence="5">2.3.1.47</ecNumber>
    </recommendedName>
    <alternativeName>
        <fullName evidence="9">7-keto-8-amino-pelargonic acid synthase</fullName>
    </alternativeName>
    <alternativeName>
        <fullName evidence="10">8-amino-7-ketopelargonate synthase</fullName>
    </alternativeName>
</protein>
<comment type="caution">
    <text evidence="14">The sequence shown here is derived from an EMBL/GenBank/DDBJ whole genome shotgun (WGS) entry which is preliminary data.</text>
</comment>
<evidence type="ECO:0000256" key="5">
    <source>
        <dbReference type="ARBA" id="ARBA00013187"/>
    </source>
</evidence>
<keyword evidence="6" id="KW-0808">Transferase</keyword>
<proteinExistence type="inferred from homology"/>